<accession>A0ABN7S617</accession>
<reference evidence="1 2" key="1">
    <citation type="submission" date="2021-04" db="EMBL/GenBank/DDBJ databases">
        <authorList>
            <person name="Rakotoarivonina H."/>
        </authorList>
    </citation>
    <scope>NUCLEOTIDE SEQUENCE [LARGE SCALE GENOMIC DNA]</scope>
    <source>
        <strain evidence="1 2">XE</strain>
    </source>
</reference>
<keyword evidence="2" id="KW-1185">Reference proteome</keyword>
<proteinExistence type="predicted"/>
<evidence type="ECO:0000313" key="2">
    <source>
        <dbReference type="Proteomes" id="UP000681526"/>
    </source>
</evidence>
<gene>
    <name evidence="1" type="primary">txxe 3559</name>
    <name evidence="1" type="ORF">TXXE_19665</name>
</gene>
<evidence type="ECO:0000313" key="1">
    <source>
        <dbReference type="EMBL" id="CAG5093370.1"/>
    </source>
</evidence>
<dbReference type="EMBL" id="CAJRAY010000105">
    <property type="protein sequence ID" value="CAG5093370.1"/>
    <property type="molecule type" value="Genomic_DNA"/>
</dbReference>
<sequence length="44" mass="4853">MRFAPEEESRRLVQAGPVGARTRLGAAFVNRRNPAPTAMPYGPR</sequence>
<dbReference type="Proteomes" id="UP000681526">
    <property type="component" value="Unassembled WGS sequence"/>
</dbReference>
<comment type="caution">
    <text evidence="1">The sequence shown here is derived from an EMBL/GenBank/DDBJ whole genome shotgun (WGS) entry which is preliminary data.</text>
</comment>
<protein>
    <submittedName>
        <fullName evidence="1">Uncharacterized protein</fullName>
    </submittedName>
</protein>
<name>A0ABN7S617_THEXY</name>
<organism evidence="1 2">
    <name type="scientific">Thermobacillus xylanilyticus</name>
    <dbReference type="NCBI Taxonomy" id="76633"/>
    <lineage>
        <taxon>Bacteria</taxon>
        <taxon>Bacillati</taxon>
        <taxon>Bacillota</taxon>
        <taxon>Bacilli</taxon>
        <taxon>Bacillales</taxon>
        <taxon>Paenibacillaceae</taxon>
        <taxon>Thermobacillus</taxon>
    </lineage>
</organism>